<dbReference type="InterPro" id="IPR041382">
    <property type="entry name" value="SH3_16"/>
</dbReference>
<dbReference type="GO" id="GO:0006508">
    <property type="term" value="P:proteolysis"/>
    <property type="evidence" value="ECO:0007669"/>
    <property type="project" value="UniProtKB-KW"/>
</dbReference>
<dbReference type="EMBL" id="NPEV01000015">
    <property type="protein sequence ID" value="RAI27726.1"/>
    <property type="molecule type" value="Genomic_DNA"/>
</dbReference>
<evidence type="ECO:0000256" key="3">
    <source>
        <dbReference type="ARBA" id="ARBA00022801"/>
    </source>
</evidence>
<evidence type="ECO:0000313" key="7">
    <source>
        <dbReference type="Proteomes" id="UP000249299"/>
    </source>
</evidence>
<dbReference type="GO" id="GO:0008234">
    <property type="term" value="F:cysteine-type peptidase activity"/>
    <property type="evidence" value="ECO:0007669"/>
    <property type="project" value="UniProtKB-KW"/>
</dbReference>
<evidence type="ECO:0000256" key="1">
    <source>
        <dbReference type="ARBA" id="ARBA00007074"/>
    </source>
</evidence>
<keyword evidence="7" id="KW-1185">Reference proteome</keyword>
<dbReference type="SUPFAM" id="SSF54001">
    <property type="entry name" value="Cysteine proteinases"/>
    <property type="match status" value="1"/>
</dbReference>
<name>A0A327JQ71_9HYPH</name>
<dbReference type="Pfam" id="PF18348">
    <property type="entry name" value="SH3_16"/>
    <property type="match status" value="1"/>
</dbReference>
<evidence type="ECO:0000313" key="6">
    <source>
        <dbReference type="EMBL" id="RAI27726.1"/>
    </source>
</evidence>
<comment type="caution">
    <text evidence="6">The sequence shown here is derived from an EMBL/GenBank/DDBJ whole genome shotgun (WGS) entry which is preliminary data.</text>
</comment>
<dbReference type="InterPro" id="IPR038765">
    <property type="entry name" value="Papain-like_cys_pep_sf"/>
</dbReference>
<keyword evidence="4" id="KW-0788">Thiol protease</keyword>
<dbReference type="InterPro" id="IPR000064">
    <property type="entry name" value="NLP_P60_dom"/>
</dbReference>
<dbReference type="Proteomes" id="UP000249299">
    <property type="component" value="Unassembled WGS sequence"/>
</dbReference>
<dbReference type="PANTHER" id="PTHR47359">
    <property type="entry name" value="PEPTIDOGLYCAN DL-ENDOPEPTIDASE CWLO"/>
    <property type="match status" value="1"/>
</dbReference>
<gene>
    <name evidence="6" type="ORF">CH339_09265</name>
</gene>
<accession>A0A327JQ71</accession>
<evidence type="ECO:0000256" key="2">
    <source>
        <dbReference type="ARBA" id="ARBA00022670"/>
    </source>
</evidence>
<evidence type="ECO:0000259" key="5">
    <source>
        <dbReference type="PROSITE" id="PS51935"/>
    </source>
</evidence>
<sequence>MTEFDRRRHPVRPDLAAEAYRGRVEAGIFAEGIERRVNADAIPLRPEADERSPIDTEALFGETFTVFEEGDAWCWGQLATDGYVGWLPAGALGIPGPEPTHRVAALRSYRYPQPELKLPPLGLLSMGSRVTVVGEERVRDLDYAVLADGTAMVSRHLMPVGEAEPDWVAVAERFAGTPYLWGGRTSLGLDCSALIQIACQAAGIDAPRDSDMQEDELGSRMNNEKACAMPCRGDLYFWKGHVGVLSDPQTLLHANGFTMTVAYEPLAAVTRRLEEAGLPVTAIRRIA</sequence>
<dbReference type="OrthoDB" id="9813368at2"/>
<proteinExistence type="inferred from homology"/>
<keyword evidence="2" id="KW-0645">Protease</keyword>
<evidence type="ECO:0000256" key="4">
    <source>
        <dbReference type="ARBA" id="ARBA00022807"/>
    </source>
</evidence>
<dbReference type="Gene3D" id="3.90.1720.10">
    <property type="entry name" value="endopeptidase domain like (from Nostoc punctiforme)"/>
    <property type="match status" value="1"/>
</dbReference>
<dbReference type="Pfam" id="PF00877">
    <property type="entry name" value="NLPC_P60"/>
    <property type="match status" value="1"/>
</dbReference>
<dbReference type="AlphaFoldDB" id="A0A327JQ71"/>
<dbReference type="PANTHER" id="PTHR47359:SF3">
    <property type="entry name" value="NLP_P60 DOMAIN-CONTAINING PROTEIN-RELATED"/>
    <property type="match status" value="1"/>
</dbReference>
<dbReference type="InterPro" id="IPR051794">
    <property type="entry name" value="PG_Endopeptidase_C40"/>
</dbReference>
<dbReference type="Gene3D" id="2.30.30.40">
    <property type="entry name" value="SH3 Domains"/>
    <property type="match status" value="1"/>
</dbReference>
<feature type="domain" description="NlpC/P60" evidence="5">
    <location>
        <begin position="161"/>
        <end position="287"/>
    </location>
</feature>
<keyword evidence="3 6" id="KW-0378">Hydrolase</keyword>
<protein>
    <submittedName>
        <fullName evidence="6">Glycoside hydrolase</fullName>
    </submittedName>
</protein>
<comment type="similarity">
    <text evidence="1">Belongs to the peptidase C40 family.</text>
</comment>
<organism evidence="6 7">
    <name type="scientific">Rhodobium orientis</name>
    <dbReference type="NCBI Taxonomy" id="34017"/>
    <lineage>
        <taxon>Bacteria</taxon>
        <taxon>Pseudomonadati</taxon>
        <taxon>Pseudomonadota</taxon>
        <taxon>Alphaproteobacteria</taxon>
        <taxon>Hyphomicrobiales</taxon>
        <taxon>Rhodobiaceae</taxon>
        <taxon>Rhodobium</taxon>
    </lineage>
</organism>
<reference evidence="6 7" key="1">
    <citation type="submission" date="2017-07" db="EMBL/GenBank/DDBJ databases">
        <title>Draft Genome Sequences of Select Purple Nonsulfur Bacteria.</title>
        <authorList>
            <person name="Lasarre B."/>
            <person name="Mckinlay J.B."/>
        </authorList>
    </citation>
    <scope>NUCLEOTIDE SEQUENCE [LARGE SCALE GENOMIC DNA]</scope>
    <source>
        <strain evidence="6 7">DSM 11290</strain>
    </source>
</reference>
<dbReference type="RefSeq" id="WP_111434074.1">
    <property type="nucleotide sequence ID" value="NZ_JACIGG010000018.1"/>
</dbReference>
<dbReference type="PROSITE" id="PS51935">
    <property type="entry name" value="NLPC_P60"/>
    <property type="match status" value="1"/>
</dbReference>